<dbReference type="EMBL" id="KN837359">
    <property type="protein sequence ID" value="KIJ26731.1"/>
    <property type="molecule type" value="Genomic_DNA"/>
</dbReference>
<accession>A0A0C9UML6</accession>
<comment type="similarity">
    <text evidence="2">Belongs to the acylphosphatase family.</text>
</comment>
<dbReference type="OrthoDB" id="7961613at2759"/>
<dbReference type="HOGENOM" id="CLU_3015712_0_0_1"/>
<dbReference type="Gene3D" id="3.30.70.100">
    <property type="match status" value="1"/>
</dbReference>
<dbReference type="SUPFAM" id="SSF54975">
    <property type="entry name" value="Acylphosphatase/BLUF domain-like"/>
    <property type="match status" value="1"/>
</dbReference>
<evidence type="ECO:0000256" key="3">
    <source>
        <dbReference type="SAM" id="SignalP"/>
    </source>
</evidence>
<reference evidence="5 6" key="1">
    <citation type="submission" date="2014-06" db="EMBL/GenBank/DDBJ databases">
        <title>Evolutionary Origins and Diversification of the Mycorrhizal Mutualists.</title>
        <authorList>
            <consortium name="DOE Joint Genome Institute"/>
            <consortium name="Mycorrhizal Genomics Consortium"/>
            <person name="Kohler A."/>
            <person name="Kuo A."/>
            <person name="Nagy L.G."/>
            <person name="Floudas D."/>
            <person name="Copeland A."/>
            <person name="Barry K.W."/>
            <person name="Cichocki N."/>
            <person name="Veneault-Fourrey C."/>
            <person name="LaButti K."/>
            <person name="Lindquist E.A."/>
            <person name="Lipzen A."/>
            <person name="Lundell T."/>
            <person name="Morin E."/>
            <person name="Murat C."/>
            <person name="Riley R."/>
            <person name="Ohm R."/>
            <person name="Sun H."/>
            <person name="Tunlid A."/>
            <person name="Henrissat B."/>
            <person name="Grigoriev I.V."/>
            <person name="Hibbett D.S."/>
            <person name="Martin F."/>
        </authorList>
    </citation>
    <scope>NUCLEOTIDE SEQUENCE [LARGE SCALE GENOMIC DNA]</scope>
    <source>
        <strain evidence="5 6">SS14</strain>
    </source>
</reference>
<comment type="caution">
    <text evidence="1">Lacks conserved residue(s) required for the propagation of feature annotation.</text>
</comment>
<organism evidence="5 6">
    <name type="scientific">Sphaerobolus stellatus (strain SS14)</name>
    <dbReference type="NCBI Taxonomy" id="990650"/>
    <lineage>
        <taxon>Eukaryota</taxon>
        <taxon>Fungi</taxon>
        <taxon>Dikarya</taxon>
        <taxon>Basidiomycota</taxon>
        <taxon>Agaricomycotina</taxon>
        <taxon>Agaricomycetes</taxon>
        <taxon>Phallomycetidae</taxon>
        <taxon>Geastrales</taxon>
        <taxon>Sphaerobolaceae</taxon>
        <taxon>Sphaerobolus</taxon>
    </lineage>
</organism>
<evidence type="ECO:0000313" key="6">
    <source>
        <dbReference type="Proteomes" id="UP000054279"/>
    </source>
</evidence>
<keyword evidence="6" id="KW-1185">Reference proteome</keyword>
<dbReference type="Pfam" id="PF00708">
    <property type="entry name" value="Acylphosphatase"/>
    <property type="match status" value="1"/>
</dbReference>
<feature type="signal peptide" evidence="3">
    <location>
        <begin position="1"/>
        <end position="16"/>
    </location>
</feature>
<protein>
    <recommendedName>
        <fullName evidence="4">Acylphosphatase-like domain-containing protein</fullName>
    </recommendedName>
</protein>
<dbReference type="PROSITE" id="PS51160">
    <property type="entry name" value="ACYLPHOSPHATASE_3"/>
    <property type="match status" value="1"/>
</dbReference>
<evidence type="ECO:0000313" key="5">
    <source>
        <dbReference type="EMBL" id="KIJ26731.1"/>
    </source>
</evidence>
<dbReference type="Proteomes" id="UP000054279">
    <property type="component" value="Unassembled WGS sequence"/>
</dbReference>
<dbReference type="InterPro" id="IPR001792">
    <property type="entry name" value="Acylphosphatase-like_dom"/>
</dbReference>
<gene>
    <name evidence="5" type="ORF">M422DRAFT_272190</name>
</gene>
<evidence type="ECO:0000256" key="2">
    <source>
        <dbReference type="RuleBase" id="RU004168"/>
    </source>
</evidence>
<evidence type="ECO:0000259" key="4">
    <source>
        <dbReference type="PROSITE" id="PS51160"/>
    </source>
</evidence>
<dbReference type="AlphaFoldDB" id="A0A0C9UML6"/>
<feature type="chain" id="PRO_5002221169" description="Acylphosphatase-like domain-containing protein" evidence="3">
    <location>
        <begin position="17"/>
        <end position="61"/>
    </location>
</feature>
<feature type="domain" description="Acylphosphatase-like" evidence="4">
    <location>
        <begin position="1"/>
        <end position="60"/>
    </location>
</feature>
<evidence type="ECO:0000256" key="1">
    <source>
        <dbReference type="PROSITE-ProRule" id="PRU00520"/>
    </source>
</evidence>
<sequence length="61" mass="6729">MLVFLMLGTVSDVAQGDSDALAKFKETLAQGPRHAKVKGLKINKETEIGQPEYSGFDIRYD</sequence>
<dbReference type="InterPro" id="IPR036046">
    <property type="entry name" value="Acylphosphatase-like_dom_sf"/>
</dbReference>
<proteinExistence type="inferred from homology"/>
<name>A0A0C9UML6_SPHS4</name>
<keyword evidence="3" id="KW-0732">Signal</keyword>